<evidence type="ECO:0000259" key="2">
    <source>
        <dbReference type="PROSITE" id="PS51648"/>
    </source>
</evidence>
<gene>
    <name evidence="3" type="ORF">JMA39_02085</name>
</gene>
<dbReference type="EMBL" id="JAESVD010000001">
    <property type="protein sequence ID" value="MBL4911942.1"/>
    <property type="molecule type" value="Genomic_DNA"/>
</dbReference>
<dbReference type="Gene3D" id="3.10.510.20">
    <property type="entry name" value="YcgL domain"/>
    <property type="match status" value="1"/>
</dbReference>
<proteinExistence type="inferred from homology"/>
<dbReference type="PROSITE" id="PS51648">
    <property type="entry name" value="YCGL"/>
    <property type="match status" value="1"/>
</dbReference>
<reference evidence="3 4" key="1">
    <citation type="submission" date="2021-01" db="EMBL/GenBank/DDBJ databases">
        <title>Genome sequence of Shewanella schlegeliana JCM 11561.</title>
        <authorList>
            <person name="Zhang H."/>
            <person name="Li C."/>
        </authorList>
    </citation>
    <scope>NUCLEOTIDE SEQUENCE [LARGE SCALE GENOMIC DNA]</scope>
    <source>
        <strain evidence="3 4">JCM 11561</strain>
    </source>
</reference>
<dbReference type="SUPFAM" id="SSF160191">
    <property type="entry name" value="YcgL-like"/>
    <property type="match status" value="1"/>
</dbReference>
<evidence type="ECO:0000313" key="3">
    <source>
        <dbReference type="EMBL" id="MBL4911942.1"/>
    </source>
</evidence>
<accession>A0ABS1SWH9</accession>
<sequence>MICAVYKSLRKAESYLFVEKRNDFERVPEALMAMFGEPQLVMMLPIDKRDHLGFADIKKVRSELKEKGFYLQLPPPVVNLLEQHKKEIGFNPE</sequence>
<dbReference type="PANTHER" id="PTHR38109">
    <property type="entry name" value="PROTEIN YCGL"/>
    <property type="match status" value="1"/>
</dbReference>
<dbReference type="Proteomes" id="UP000604898">
    <property type="component" value="Unassembled WGS sequence"/>
</dbReference>
<dbReference type="PANTHER" id="PTHR38109:SF1">
    <property type="entry name" value="PROTEIN YCGL"/>
    <property type="match status" value="1"/>
</dbReference>
<protein>
    <recommendedName>
        <fullName evidence="1">YcgL domain-containing protein JMA39_02085</fullName>
    </recommendedName>
</protein>
<feature type="domain" description="YcgL" evidence="2">
    <location>
        <begin position="1"/>
        <end position="85"/>
    </location>
</feature>
<keyword evidence="4" id="KW-1185">Reference proteome</keyword>
<dbReference type="HAMAP" id="MF_01866">
    <property type="entry name" value="UPF0745"/>
    <property type="match status" value="1"/>
</dbReference>
<evidence type="ECO:0000256" key="1">
    <source>
        <dbReference type="HAMAP-Rule" id="MF_01866"/>
    </source>
</evidence>
<dbReference type="InterPro" id="IPR027354">
    <property type="entry name" value="YcgL_dom"/>
</dbReference>
<name>A0ABS1SWH9_9GAMM</name>
<dbReference type="Pfam" id="PF05166">
    <property type="entry name" value="YcgL"/>
    <property type="match status" value="1"/>
</dbReference>
<dbReference type="InterPro" id="IPR038068">
    <property type="entry name" value="YcgL-like_sf"/>
</dbReference>
<organism evidence="3 4">
    <name type="scientific">Shewanella schlegeliana</name>
    <dbReference type="NCBI Taxonomy" id="190308"/>
    <lineage>
        <taxon>Bacteria</taxon>
        <taxon>Pseudomonadati</taxon>
        <taxon>Pseudomonadota</taxon>
        <taxon>Gammaproteobacteria</taxon>
        <taxon>Alteromonadales</taxon>
        <taxon>Shewanellaceae</taxon>
        <taxon>Shewanella</taxon>
    </lineage>
</organism>
<comment type="caution">
    <text evidence="3">The sequence shown here is derived from an EMBL/GenBank/DDBJ whole genome shotgun (WGS) entry which is preliminary data.</text>
</comment>
<evidence type="ECO:0000313" key="4">
    <source>
        <dbReference type="Proteomes" id="UP000604898"/>
    </source>
</evidence>
<dbReference type="RefSeq" id="WP_202720176.1">
    <property type="nucleotide sequence ID" value="NZ_BPEX01000006.1"/>
</dbReference>